<sequence length="344" mass="38248">MELEVDLVVLVVALLHRVPPAASSCSACPRHAAYATARHRRMLQRFLPGVVVCQPRRRLNGRSCRWRRYPSLGGRTGAHRSDNLSSSPVVILLPSVIFFAPPLHPETPTALACASGGHEFPSTAHQHRPHAGPGRDTTMLINRDEPPSTSGRRGSRTMNDTSGSTPGRLTLTFDAFCATHERAWTRFVRTQIGHRDGGPELIVAATKNHLQRNWAIALRQEIPAAYAWRLLKEHLAAWRAAQSEPVAVQTAALDAVIDHFRHQARISLENLPERIGLMTAILDLPEKQHDSVVLRYCLDLDDQQAADFLGTPVSTYRSNLRHARRRLARAIGRPDLAERPQGDQ</sequence>
<evidence type="ECO:0000256" key="3">
    <source>
        <dbReference type="ARBA" id="ARBA00023082"/>
    </source>
</evidence>
<keyword evidence="4" id="KW-0804">Transcription</keyword>
<comment type="caution">
    <text evidence="7">The sequence shown here is derived from an EMBL/GenBank/DDBJ whole genome shotgun (WGS) entry which is preliminary data.</text>
</comment>
<dbReference type="GO" id="GO:0003677">
    <property type="term" value="F:DNA binding"/>
    <property type="evidence" value="ECO:0007669"/>
    <property type="project" value="InterPro"/>
</dbReference>
<name>A0A372ZVM6_9ACTN</name>
<keyword evidence="8" id="KW-1185">Reference proteome</keyword>
<feature type="compositionally biased region" description="Polar residues" evidence="5">
    <location>
        <begin position="147"/>
        <end position="165"/>
    </location>
</feature>
<dbReference type="EMBL" id="QVIG01000001">
    <property type="protein sequence ID" value="RGD59460.1"/>
    <property type="molecule type" value="Genomic_DNA"/>
</dbReference>
<dbReference type="InterPro" id="IPR036388">
    <property type="entry name" value="WH-like_DNA-bd_sf"/>
</dbReference>
<dbReference type="AlphaFoldDB" id="A0A372ZVM6"/>
<gene>
    <name evidence="7" type="ORF">DR950_18155</name>
</gene>
<dbReference type="GO" id="GO:0006352">
    <property type="term" value="P:DNA-templated transcription initiation"/>
    <property type="evidence" value="ECO:0007669"/>
    <property type="project" value="InterPro"/>
</dbReference>
<evidence type="ECO:0000256" key="1">
    <source>
        <dbReference type="ARBA" id="ARBA00010641"/>
    </source>
</evidence>
<evidence type="ECO:0000256" key="5">
    <source>
        <dbReference type="SAM" id="MobiDB-lite"/>
    </source>
</evidence>
<dbReference type="InterPro" id="IPR013249">
    <property type="entry name" value="RNA_pol_sigma70_r4_t2"/>
</dbReference>
<feature type="domain" description="RNA polymerase sigma factor 70 region 4 type 2" evidence="6">
    <location>
        <begin position="277"/>
        <end position="327"/>
    </location>
</feature>
<organism evidence="7 8">
    <name type="scientific">Kitasatospora xanthocidica</name>
    <dbReference type="NCBI Taxonomy" id="83382"/>
    <lineage>
        <taxon>Bacteria</taxon>
        <taxon>Bacillati</taxon>
        <taxon>Actinomycetota</taxon>
        <taxon>Actinomycetes</taxon>
        <taxon>Kitasatosporales</taxon>
        <taxon>Streptomycetaceae</taxon>
        <taxon>Kitasatospora</taxon>
    </lineage>
</organism>
<dbReference type="Proteomes" id="UP000263377">
    <property type="component" value="Unassembled WGS sequence"/>
</dbReference>
<feature type="region of interest" description="Disordered" evidence="5">
    <location>
        <begin position="120"/>
        <end position="165"/>
    </location>
</feature>
<reference evidence="7 8" key="1">
    <citation type="submission" date="2018-08" db="EMBL/GenBank/DDBJ databases">
        <title>Diversity &amp; Physiological Properties of Lignin-Decomposing Actinobacteria from Soil.</title>
        <authorList>
            <person name="Roh S.G."/>
            <person name="Kim S.B."/>
        </authorList>
    </citation>
    <scope>NUCLEOTIDE SEQUENCE [LARGE SCALE GENOMIC DNA]</scope>
    <source>
        <strain evidence="7 8">MMS17-GH009</strain>
    </source>
</reference>
<dbReference type="Gene3D" id="1.10.10.10">
    <property type="entry name" value="Winged helix-like DNA-binding domain superfamily/Winged helix DNA-binding domain"/>
    <property type="match status" value="1"/>
</dbReference>
<dbReference type="GO" id="GO:0016987">
    <property type="term" value="F:sigma factor activity"/>
    <property type="evidence" value="ECO:0007669"/>
    <property type="project" value="UniProtKB-KW"/>
</dbReference>
<dbReference type="InterPro" id="IPR013324">
    <property type="entry name" value="RNA_pol_sigma_r3/r4-like"/>
</dbReference>
<keyword evidence="3" id="KW-0731">Sigma factor</keyword>
<proteinExistence type="inferred from homology"/>
<dbReference type="SUPFAM" id="SSF88659">
    <property type="entry name" value="Sigma3 and sigma4 domains of RNA polymerase sigma factors"/>
    <property type="match status" value="1"/>
</dbReference>
<protein>
    <recommendedName>
        <fullName evidence="6">RNA polymerase sigma factor 70 region 4 type 2 domain-containing protein</fullName>
    </recommendedName>
</protein>
<evidence type="ECO:0000259" key="6">
    <source>
        <dbReference type="Pfam" id="PF08281"/>
    </source>
</evidence>
<dbReference type="Pfam" id="PF08281">
    <property type="entry name" value="Sigma70_r4_2"/>
    <property type="match status" value="1"/>
</dbReference>
<evidence type="ECO:0000313" key="8">
    <source>
        <dbReference type="Proteomes" id="UP000263377"/>
    </source>
</evidence>
<comment type="similarity">
    <text evidence="1">Belongs to the sigma-70 factor family. ECF subfamily.</text>
</comment>
<evidence type="ECO:0000313" key="7">
    <source>
        <dbReference type="EMBL" id="RGD59460.1"/>
    </source>
</evidence>
<keyword evidence="2" id="KW-0805">Transcription regulation</keyword>
<evidence type="ECO:0000256" key="2">
    <source>
        <dbReference type="ARBA" id="ARBA00023015"/>
    </source>
</evidence>
<accession>A0A372ZVM6</accession>
<evidence type="ECO:0000256" key="4">
    <source>
        <dbReference type="ARBA" id="ARBA00023163"/>
    </source>
</evidence>